<evidence type="ECO:0000259" key="8">
    <source>
        <dbReference type="PROSITE" id="PS50928"/>
    </source>
</evidence>
<gene>
    <name evidence="9" type="ORF">G4Z02_03195</name>
</gene>
<evidence type="ECO:0000256" key="4">
    <source>
        <dbReference type="ARBA" id="ARBA00022692"/>
    </source>
</evidence>
<proteinExistence type="inferred from homology"/>
<dbReference type="KEGG" id="xcl:G4Z02_03195"/>
<feature type="transmembrane region" description="Helical" evidence="7">
    <location>
        <begin position="105"/>
        <end position="126"/>
    </location>
</feature>
<dbReference type="Gene3D" id="1.10.3720.10">
    <property type="entry name" value="MetI-like"/>
    <property type="match status" value="1"/>
</dbReference>
<reference evidence="9 10" key="1">
    <citation type="submission" date="2020-02" db="EMBL/GenBank/DDBJ databases">
        <authorList>
            <person name="Zheng R.K."/>
            <person name="Sun C.M."/>
        </authorList>
    </citation>
    <scope>NUCLEOTIDE SEQUENCE [LARGE SCALE GENOMIC DNA]</scope>
    <source>
        <strain evidence="10">zrk13</strain>
    </source>
</reference>
<keyword evidence="3" id="KW-1003">Cell membrane</keyword>
<dbReference type="GO" id="GO:0055085">
    <property type="term" value="P:transmembrane transport"/>
    <property type="evidence" value="ECO:0007669"/>
    <property type="project" value="InterPro"/>
</dbReference>
<feature type="transmembrane region" description="Helical" evidence="7">
    <location>
        <begin position="9"/>
        <end position="31"/>
    </location>
</feature>
<dbReference type="Pfam" id="PF00528">
    <property type="entry name" value="BPD_transp_1"/>
    <property type="match status" value="1"/>
</dbReference>
<comment type="similarity">
    <text evidence="7">Belongs to the binding-protein-dependent transport system permease family.</text>
</comment>
<feature type="transmembrane region" description="Helical" evidence="7">
    <location>
        <begin position="146"/>
        <end position="170"/>
    </location>
</feature>
<organism evidence="9 10">
    <name type="scientific">Candidatus Xianfuyuplasma coldseepsis</name>
    <dbReference type="NCBI Taxonomy" id="2782163"/>
    <lineage>
        <taxon>Bacteria</taxon>
        <taxon>Bacillati</taxon>
        <taxon>Mycoplasmatota</taxon>
        <taxon>Mollicutes</taxon>
        <taxon>Candidatus Izemoplasmatales</taxon>
        <taxon>Candidatus Izemoplasmataceae</taxon>
        <taxon>Candidatus Xianfuyuplasma</taxon>
    </lineage>
</organism>
<keyword evidence="4 7" id="KW-0812">Transmembrane</keyword>
<dbReference type="PANTHER" id="PTHR43744:SF2">
    <property type="entry name" value="ARABINOOLIGOSACCHARIDES TRANSPORT SYSTEM PERMEASE PROTEIN ARAQ"/>
    <property type="match status" value="1"/>
</dbReference>
<dbReference type="RefSeq" id="WP_258878418.1">
    <property type="nucleotide sequence ID" value="NZ_CP048914.1"/>
</dbReference>
<name>A0A7L7KQ38_9MOLU</name>
<evidence type="ECO:0000256" key="6">
    <source>
        <dbReference type="ARBA" id="ARBA00023136"/>
    </source>
</evidence>
<dbReference type="SUPFAM" id="SSF161098">
    <property type="entry name" value="MetI-like"/>
    <property type="match status" value="1"/>
</dbReference>
<evidence type="ECO:0000256" key="3">
    <source>
        <dbReference type="ARBA" id="ARBA00022475"/>
    </source>
</evidence>
<keyword evidence="2 7" id="KW-0813">Transport</keyword>
<keyword evidence="10" id="KW-1185">Reference proteome</keyword>
<evidence type="ECO:0000256" key="2">
    <source>
        <dbReference type="ARBA" id="ARBA00022448"/>
    </source>
</evidence>
<feature type="transmembrane region" description="Helical" evidence="7">
    <location>
        <begin position="191"/>
        <end position="216"/>
    </location>
</feature>
<sequence>MTDEKRNTLIYSVIGFILMIAFFFPFFIVLINSAKDSFTITQDPLSLPTDMGQLFENIKIIVQHDGIKYFSSFFNSLLITTLSLITIGISSAMAAWVLVRTKSKLSYIIFLFFLSGMVIPFQVVMLPLVSLLEILREITTIPFKDTYWGVILAYIGFGAPLSVFLFHGFIKSIPTDIEEAAIIDGCSKSQVFFRVVLPILKPIFVTMLVLNGMWIWNDYLLPSLVIGIGGDVQTLPLAVANLAGTYVKQWDLILTSVLMAALPVIILFLFAQKHIIKGMTSGAIK</sequence>
<protein>
    <submittedName>
        <fullName evidence="9">Carbohydrate ABC transporter permease</fullName>
    </submittedName>
</protein>
<accession>A0A7L7KQ38</accession>
<dbReference type="GO" id="GO:0005886">
    <property type="term" value="C:plasma membrane"/>
    <property type="evidence" value="ECO:0007669"/>
    <property type="project" value="UniProtKB-SubCell"/>
</dbReference>
<dbReference type="PANTHER" id="PTHR43744">
    <property type="entry name" value="ABC TRANSPORTER PERMEASE PROTEIN MG189-RELATED-RELATED"/>
    <property type="match status" value="1"/>
</dbReference>
<dbReference type="Proteomes" id="UP000514720">
    <property type="component" value="Chromosome"/>
</dbReference>
<dbReference type="PROSITE" id="PS50928">
    <property type="entry name" value="ABC_TM1"/>
    <property type="match status" value="1"/>
</dbReference>
<dbReference type="AlphaFoldDB" id="A0A7L7KQ38"/>
<dbReference type="InterPro" id="IPR000515">
    <property type="entry name" value="MetI-like"/>
</dbReference>
<dbReference type="InterPro" id="IPR035906">
    <property type="entry name" value="MetI-like_sf"/>
</dbReference>
<evidence type="ECO:0000313" key="9">
    <source>
        <dbReference type="EMBL" id="QMS84797.1"/>
    </source>
</evidence>
<evidence type="ECO:0000313" key="10">
    <source>
        <dbReference type="Proteomes" id="UP000514720"/>
    </source>
</evidence>
<keyword evidence="5 7" id="KW-1133">Transmembrane helix</keyword>
<dbReference type="EMBL" id="CP048914">
    <property type="protein sequence ID" value="QMS84797.1"/>
    <property type="molecule type" value="Genomic_DNA"/>
</dbReference>
<comment type="subcellular location">
    <subcellularLocation>
        <location evidence="1 7">Cell membrane</location>
        <topology evidence="1 7">Multi-pass membrane protein</topology>
    </subcellularLocation>
</comment>
<evidence type="ECO:0000256" key="7">
    <source>
        <dbReference type="RuleBase" id="RU363032"/>
    </source>
</evidence>
<dbReference type="CDD" id="cd06261">
    <property type="entry name" value="TM_PBP2"/>
    <property type="match status" value="1"/>
</dbReference>
<evidence type="ECO:0000256" key="1">
    <source>
        <dbReference type="ARBA" id="ARBA00004651"/>
    </source>
</evidence>
<keyword evidence="6 7" id="KW-0472">Membrane</keyword>
<feature type="transmembrane region" description="Helical" evidence="7">
    <location>
        <begin position="77"/>
        <end position="98"/>
    </location>
</feature>
<evidence type="ECO:0000256" key="5">
    <source>
        <dbReference type="ARBA" id="ARBA00022989"/>
    </source>
</evidence>
<feature type="domain" description="ABC transmembrane type-1" evidence="8">
    <location>
        <begin position="73"/>
        <end position="271"/>
    </location>
</feature>
<feature type="transmembrane region" description="Helical" evidence="7">
    <location>
        <begin position="252"/>
        <end position="271"/>
    </location>
</feature>